<evidence type="ECO:0000256" key="4">
    <source>
        <dbReference type="ARBA" id="ARBA00023163"/>
    </source>
</evidence>
<dbReference type="Proteomes" id="UP000593562">
    <property type="component" value="Unassembled WGS sequence"/>
</dbReference>
<comment type="function">
    <text evidence="6">Component of the sequence-specific heterotrimeric transcription factor (NF-Y) which specifically recognizes a 5'-CCAAT-3' box motif found in the promoters of its target genes.</text>
</comment>
<evidence type="ECO:0000256" key="2">
    <source>
        <dbReference type="ARBA" id="ARBA00023015"/>
    </source>
</evidence>
<dbReference type="PANTHER" id="PTHR12632">
    <property type="entry name" value="TRANSCRIPTION FACTOR NF-Y ALPHA-RELATED"/>
    <property type="match status" value="1"/>
</dbReference>
<dbReference type="PROSITE" id="PS51152">
    <property type="entry name" value="NFYA_HAP2_2"/>
    <property type="match status" value="1"/>
</dbReference>
<dbReference type="InParanoid" id="A0A7J7DWW9"/>
<dbReference type="GO" id="GO:0005634">
    <property type="term" value="C:nucleus"/>
    <property type="evidence" value="ECO:0007669"/>
    <property type="project" value="UniProtKB-SubCell"/>
</dbReference>
<accession>A0A7J7DWW9</accession>
<dbReference type="Pfam" id="PF02045">
    <property type="entry name" value="CBFB_NFYA"/>
    <property type="match status" value="1"/>
</dbReference>
<evidence type="ECO:0000256" key="6">
    <source>
        <dbReference type="RuleBase" id="RU367155"/>
    </source>
</evidence>
<name>A0A7J7DWW9_TRIWF</name>
<dbReference type="InterPro" id="IPR001289">
    <property type="entry name" value="NFYA"/>
</dbReference>
<dbReference type="FunCoup" id="A0A7J7DWW9">
    <property type="interactions" value="207"/>
</dbReference>
<comment type="subcellular location">
    <subcellularLocation>
        <location evidence="1 6">Nucleus</location>
    </subcellularLocation>
</comment>
<evidence type="ECO:0000256" key="7">
    <source>
        <dbReference type="SAM" id="MobiDB-lite"/>
    </source>
</evidence>
<dbReference type="EMBL" id="JAAARO010000003">
    <property type="protein sequence ID" value="KAF5750596.1"/>
    <property type="molecule type" value="Genomic_DNA"/>
</dbReference>
<dbReference type="GO" id="GO:0003700">
    <property type="term" value="F:DNA-binding transcription factor activity"/>
    <property type="evidence" value="ECO:0007669"/>
    <property type="project" value="UniProtKB-UniRule"/>
</dbReference>
<comment type="caution">
    <text evidence="8">The sequence shown here is derived from an EMBL/GenBank/DDBJ whole genome shotgun (WGS) entry which is preliminary data.</text>
</comment>
<evidence type="ECO:0000256" key="3">
    <source>
        <dbReference type="ARBA" id="ARBA00023125"/>
    </source>
</evidence>
<feature type="compositionally biased region" description="Polar residues" evidence="7">
    <location>
        <begin position="224"/>
        <end position="236"/>
    </location>
</feature>
<keyword evidence="3 6" id="KW-0238">DNA-binding</keyword>
<feature type="region of interest" description="Disordered" evidence="7">
    <location>
        <begin position="191"/>
        <end position="236"/>
    </location>
</feature>
<evidence type="ECO:0000256" key="5">
    <source>
        <dbReference type="ARBA" id="ARBA00023242"/>
    </source>
</evidence>
<keyword evidence="9" id="KW-1185">Reference proteome</keyword>
<comment type="subunit">
    <text evidence="6">Heterotrimer.</text>
</comment>
<dbReference type="GO" id="GO:0003677">
    <property type="term" value="F:DNA binding"/>
    <property type="evidence" value="ECO:0007669"/>
    <property type="project" value="UniProtKB-KW"/>
</dbReference>
<keyword evidence="5 6" id="KW-0539">Nucleus</keyword>
<keyword evidence="2 6" id="KW-0805">Transcription regulation</keyword>
<evidence type="ECO:0000313" key="8">
    <source>
        <dbReference type="EMBL" id="KAF5750596.1"/>
    </source>
</evidence>
<comment type="similarity">
    <text evidence="6">Belongs to the NFYA/HAP2 subunit family.</text>
</comment>
<dbReference type="Gene3D" id="6.10.250.2430">
    <property type="match status" value="1"/>
</dbReference>
<dbReference type="PRINTS" id="PR00616">
    <property type="entry name" value="CCAATSUBUNTB"/>
</dbReference>
<proteinExistence type="inferred from homology"/>
<gene>
    <name evidence="8" type="ORF">HS088_TW03G00935</name>
</gene>
<dbReference type="AlphaFoldDB" id="A0A7J7DWW9"/>
<feature type="compositionally biased region" description="Basic and acidic residues" evidence="7">
    <location>
        <begin position="63"/>
        <end position="80"/>
    </location>
</feature>
<reference evidence="8 9" key="1">
    <citation type="journal article" date="2020" name="Nat. Commun.">
        <title>Genome of Tripterygium wilfordii and identification of cytochrome P450 involved in triptolide biosynthesis.</title>
        <authorList>
            <person name="Tu L."/>
            <person name="Su P."/>
            <person name="Zhang Z."/>
            <person name="Gao L."/>
            <person name="Wang J."/>
            <person name="Hu T."/>
            <person name="Zhou J."/>
            <person name="Zhang Y."/>
            <person name="Zhao Y."/>
            <person name="Liu Y."/>
            <person name="Song Y."/>
            <person name="Tong Y."/>
            <person name="Lu Y."/>
            <person name="Yang J."/>
            <person name="Xu C."/>
            <person name="Jia M."/>
            <person name="Peters R.J."/>
            <person name="Huang L."/>
            <person name="Gao W."/>
        </authorList>
    </citation>
    <scope>NUCLEOTIDE SEQUENCE [LARGE SCALE GENOMIC DNA]</scope>
    <source>
        <strain evidence="9">cv. XIE 37</strain>
        <tissue evidence="8">Leaf</tissue>
    </source>
</reference>
<evidence type="ECO:0000256" key="1">
    <source>
        <dbReference type="ARBA" id="ARBA00004123"/>
    </source>
</evidence>
<keyword evidence="4 6" id="KW-0804">Transcription</keyword>
<evidence type="ECO:0000313" key="9">
    <source>
        <dbReference type="Proteomes" id="UP000593562"/>
    </source>
</evidence>
<organism evidence="8 9">
    <name type="scientific">Tripterygium wilfordii</name>
    <name type="common">Thunder God vine</name>
    <dbReference type="NCBI Taxonomy" id="458696"/>
    <lineage>
        <taxon>Eukaryota</taxon>
        <taxon>Viridiplantae</taxon>
        <taxon>Streptophyta</taxon>
        <taxon>Embryophyta</taxon>
        <taxon>Tracheophyta</taxon>
        <taxon>Spermatophyta</taxon>
        <taxon>Magnoliopsida</taxon>
        <taxon>eudicotyledons</taxon>
        <taxon>Gunneridae</taxon>
        <taxon>Pentapetalae</taxon>
        <taxon>rosids</taxon>
        <taxon>fabids</taxon>
        <taxon>Celastrales</taxon>
        <taxon>Celastraceae</taxon>
        <taxon>Tripterygium</taxon>
    </lineage>
</organism>
<dbReference type="SMART" id="SM00521">
    <property type="entry name" value="CBF"/>
    <property type="match status" value="1"/>
</dbReference>
<feature type="region of interest" description="Disordered" evidence="7">
    <location>
        <begin position="63"/>
        <end position="84"/>
    </location>
</feature>
<protein>
    <recommendedName>
        <fullName evidence="6">Nuclear transcription factor Y subunit</fullName>
    </recommendedName>
</protein>
<sequence>MAMQTVYLKEHEGIVQNSIGQLSSIPSVTWWNAICSQSVHGDLNGRDQLTVTKQGGRVAEHGLDKDFLSGDGKTSGEGKKHQGAISIQSSPQEYSNHFGLGFGQPMICANDPHMDQCYGLFSTYGAQISGRIMLPLSLSADDGPIYVNAKQYNGIMRRRQSRAKAVLENKIERKRKPYMHHSRHLHALRRPRGCGGRFLNTKTKNGKKGEHEMMKASDAPVPQPTGSQSSEVLQSESGNLNSFKEANGNSNLSGSEVTSIYSRGGLNHYSISYLGPSVQPLSGFIPGGRGTVMPSKWVAAASNCCNHKD</sequence>